<organism evidence="1 2">
    <name type="scientific">Rubroshorea leprosula</name>
    <dbReference type="NCBI Taxonomy" id="152421"/>
    <lineage>
        <taxon>Eukaryota</taxon>
        <taxon>Viridiplantae</taxon>
        <taxon>Streptophyta</taxon>
        <taxon>Embryophyta</taxon>
        <taxon>Tracheophyta</taxon>
        <taxon>Spermatophyta</taxon>
        <taxon>Magnoliopsida</taxon>
        <taxon>eudicotyledons</taxon>
        <taxon>Gunneridae</taxon>
        <taxon>Pentapetalae</taxon>
        <taxon>rosids</taxon>
        <taxon>malvids</taxon>
        <taxon>Malvales</taxon>
        <taxon>Dipterocarpaceae</taxon>
        <taxon>Rubroshorea</taxon>
    </lineage>
</organism>
<name>A0AAV5HSJ2_9ROSI</name>
<evidence type="ECO:0000313" key="2">
    <source>
        <dbReference type="Proteomes" id="UP001054252"/>
    </source>
</evidence>
<evidence type="ECO:0000313" key="1">
    <source>
        <dbReference type="EMBL" id="GKU88119.1"/>
    </source>
</evidence>
<dbReference type="Proteomes" id="UP001054252">
    <property type="component" value="Unassembled WGS sequence"/>
</dbReference>
<reference evidence="1 2" key="1">
    <citation type="journal article" date="2021" name="Commun. Biol.">
        <title>The genome of Shorea leprosula (Dipterocarpaceae) highlights the ecological relevance of drought in aseasonal tropical rainforests.</title>
        <authorList>
            <person name="Ng K.K.S."/>
            <person name="Kobayashi M.J."/>
            <person name="Fawcett J.A."/>
            <person name="Hatakeyama M."/>
            <person name="Paape T."/>
            <person name="Ng C.H."/>
            <person name="Ang C.C."/>
            <person name="Tnah L.H."/>
            <person name="Lee C.T."/>
            <person name="Nishiyama T."/>
            <person name="Sese J."/>
            <person name="O'Brien M.J."/>
            <person name="Copetti D."/>
            <person name="Mohd Noor M.I."/>
            <person name="Ong R.C."/>
            <person name="Putra M."/>
            <person name="Sireger I.Z."/>
            <person name="Indrioko S."/>
            <person name="Kosugi Y."/>
            <person name="Izuno A."/>
            <person name="Isagi Y."/>
            <person name="Lee S.L."/>
            <person name="Shimizu K.K."/>
        </authorList>
    </citation>
    <scope>NUCLEOTIDE SEQUENCE [LARGE SCALE GENOMIC DNA]</scope>
    <source>
        <strain evidence="1">214</strain>
    </source>
</reference>
<keyword evidence="2" id="KW-1185">Reference proteome</keyword>
<protein>
    <submittedName>
        <fullName evidence="1">Uncharacterized protein</fullName>
    </submittedName>
</protein>
<sequence>MENRLHIAPRHAAKFKRGLEFLDLSSRPLTHNNRFQIFANNGNLCMAMIGPDNLVLSWVVHRTFQNAPLSVHAAQMDVAGLRNRVENIRRDNRLCIRFRWNQNHPNMQEHVAMDWQNNTLTIYKHGHLVQPMNLNFNFPHRQRIRINTVVLRSQLQQIFGPFHNHPQRIPFTL</sequence>
<gene>
    <name evidence="1" type="ORF">SLEP1_g2420</name>
</gene>
<dbReference type="EMBL" id="BPVZ01000002">
    <property type="protein sequence ID" value="GKU88119.1"/>
    <property type="molecule type" value="Genomic_DNA"/>
</dbReference>
<dbReference type="AlphaFoldDB" id="A0AAV5HSJ2"/>
<proteinExistence type="predicted"/>
<comment type="caution">
    <text evidence="1">The sequence shown here is derived from an EMBL/GenBank/DDBJ whole genome shotgun (WGS) entry which is preliminary data.</text>
</comment>
<accession>A0AAV5HSJ2</accession>